<dbReference type="AlphaFoldDB" id="A0A538SL58"/>
<evidence type="ECO:0000256" key="1">
    <source>
        <dbReference type="SAM" id="MobiDB-lite"/>
    </source>
</evidence>
<feature type="compositionally biased region" description="Basic residues" evidence="1">
    <location>
        <begin position="1"/>
        <end position="12"/>
    </location>
</feature>
<dbReference type="PANTHER" id="PTHR30348">
    <property type="entry name" value="UNCHARACTERIZED PROTEIN YECE"/>
    <property type="match status" value="1"/>
</dbReference>
<dbReference type="PANTHER" id="PTHR30348:SF13">
    <property type="entry name" value="UPF0759 PROTEIN YUNF"/>
    <property type="match status" value="1"/>
</dbReference>
<protein>
    <submittedName>
        <fullName evidence="2">DUF72 domain-containing protein</fullName>
    </submittedName>
</protein>
<feature type="compositionally biased region" description="Basic and acidic residues" evidence="1">
    <location>
        <begin position="13"/>
        <end position="39"/>
    </location>
</feature>
<sequence length="510" mass="57243">MGRGTPARHAHAVARDIDRRRSGPRPRDRPQGGVRDHRAPAQGRRLGPRRHTPDPLLPGRGRQIDGSRGDLARRLLRYEVPRGNPPQALGSGVTEAEDRGLRLPGGGGQAQEPSIRDPHPAAGARRVHRRSRSHLPGRAGPPGGELERGAGPVARGVRFRPRPQEIRGPARALPALREGGILAPGDRRDQGPPGRSQPGSGRLAHPSAGALPCPLRRPVLAADRPSPRRSFPLIPVSLFDDLPLDQAPRFDDRILIGTSGYSFADWVGPFYPARIRSSDFLSYYARHFNAVEVNSTYYHVPSPRVLQLMEKKTPPGFHFVVKLNHAMTHEASREAGLYREFLAVLEPLKAAGKYDGLLAQFPWGFRRTPENAGHLEFLRERFAVEPLFVEFRNASWLTPELEPWLRDRSLGYCSVDEPRLTGLVPPVTLVTTGDAYVRLHGRNAENWWGRGSGDRYDYEYSREELEEWRRKVLELADKARRTYLFFNNCHAGQAARNAKLMQEMMRQQKM</sequence>
<evidence type="ECO:0000313" key="2">
    <source>
        <dbReference type="EMBL" id="TMQ52103.1"/>
    </source>
</evidence>
<evidence type="ECO:0000313" key="3">
    <source>
        <dbReference type="Proteomes" id="UP000320184"/>
    </source>
</evidence>
<dbReference type="Gene3D" id="3.20.20.410">
    <property type="entry name" value="Protein of unknown function UPF0759"/>
    <property type="match status" value="1"/>
</dbReference>
<reference evidence="2 3" key="1">
    <citation type="journal article" date="2019" name="Nat. Microbiol.">
        <title>Mediterranean grassland soil C-N compound turnover is dependent on rainfall and depth, and is mediated by genomically divergent microorganisms.</title>
        <authorList>
            <person name="Diamond S."/>
            <person name="Andeer P.F."/>
            <person name="Li Z."/>
            <person name="Crits-Christoph A."/>
            <person name="Burstein D."/>
            <person name="Anantharaman K."/>
            <person name="Lane K.R."/>
            <person name="Thomas B.C."/>
            <person name="Pan C."/>
            <person name="Northen T.R."/>
            <person name="Banfield J.F."/>
        </authorList>
    </citation>
    <scope>NUCLEOTIDE SEQUENCE [LARGE SCALE GENOMIC DNA]</scope>
    <source>
        <strain evidence="2">WS_3</strain>
    </source>
</reference>
<dbReference type="SUPFAM" id="SSF117396">
    <property type="entry name" value="TM1631-like"/>
    <property type="match status" value="1"/>
</dbReference>
<comment type="caution">
    <text evidence="2">The sequence shown here is derived from an EMBL/GenBank/DDBJ whole genome shotgun (WGS) entry which is preliminary data.</text>
</comment>
<feature type="compositionally biased region" description="Basic and acidic residues" evidence="1">
    <location>
        <begin position="62"/>
        <end position="80"/>
    </location>
</feature>
<organism evidence="2 3">
    <name type="scientific">Eiseniibacteriota bacterium</name>
    <dbReference type="NCBI Taxonomy" id="2212470"/>
    <lineage>
        <taxon>Bacteria</taxon>
        <taxon>Candidatus Eiseniibacteriota</taxon>
    </lineage>
</organism>
<accession>A0A538SL58</accession>
<dbReference type="EMBL" id="VBOT01000045">
    <property type="protein sequence ID" value="TMQ52103.1"/>
    <property type="molecule type" value="Genomic_DNA"/>
</dbReference>
<feature type="compositionally biased region" description="Low complexity" evidence="1">
    <location>
        <begin position="191"/>
        <end position="202"/>
    </location>
</feature>
<dbReference type="Pfam" id="PF01904">
    <property type="entry name" value="DUF72"/>
    <property type="match status" value="1"/>
</dbReference>
<feature type="compositionally biased region" description="Basic residues" evidence="1">
    <location>
        <begin position="125"/>
        <end position="135"/>
    </location>
</feature>
<dbReference type="InterPro" id="IPR036520">
    <property type="entry name" value="UPF0759_sf"/>
</dbReference>
<name>A0A538SL58_UNCEI</name>
<feature type="region of interest" description="Disordered" evidence="1">
    <location>
        <begin position="1"/>
        <end position="210"/>
    </location>
</feature>
<dbReference type="Proteomes" id="UP000320184">
    <property type="component" value="Unassembled WGS sequence"/>
</dbReference>
<proteinExistence type="predicted"/>
<dbReference type="InterPro" id="IPR002763">
    <property type="entry name" value="DUF72"/>
</dbReference>
<gene>
    <name evidence="2" type="ORF">E6K73_03860</name>
</gene>